<reference evidence="2 3" key="1">
    <citation type="submission" date="2017-09" db="EMBL/GenBank/DDBJ databases">
        <title>Pseudomonas abyssi sp. nov. isolated from Abyssopelagic Water.</title>
        <authorList>
            <person name="Wei Y."/>
        </authorList>
    </citation>
    <scope>NUCLEOTIDE SEQUENCE [LARGE SCALE GENOMIC DNA]</scope>
    <source>
        <strain evidence="2 3">MT5</strain>
    </source>
</reference>
<dbReference type="PANTHER" id="PTHR36966:SF1">
    <property type="entry name" value="REP-ASSOCIATED TYROSINE TRANSPOSASE"/>
    <property type="match status" value="1"/>
</dbReference>
<dbReference type="Gene3D" id="3.30.70.1290">
    <property type="entry name" value="Transposase IS200-like"/>
    <property type="match status" value="1"/>
</dbReference>
<evidence type="ECO:0000313" key="2">
    <source>
        <dbReference type="EMBL" id="PBK04878.1"/>
    </source>
</evidence>
<dbReference type="GO" id="GO:0043565">
    <property type="term" value="F:sequence-specific DNA binding"/>
    <property type="evidence" value="ECO:0007669"/>
    <property type="project" value="TreeGrafter"/>
</dbReference>
<dbReference type="InterPro" id="IPR002686">
    <property type="entry name" value="Transposase_17"/>
</dbReference>
<gene>
    <name evidence="2" type="ORF">CNQ84_06930</name>
</gene>
<dbReference type="InterPro" id="IPR052715">
    <property type="entry name" value="RAYT_transposase"/>
</dbReference>
<sequence>MTRDRFTPRFTPTEVWKGWQRSPQKAERAIPYDLQLITLRLADSLPPCAMQVLQEEVRAQPPEERVLFRRRRLDHHLQQGHGCCLLAHPNMAAEVADALESQNRKRYKLIAWCIMPNHVQVLLEPTYSTPRIIQAWKTTTTHWMQQNKQSLALDTPGRMLWMRDYWDRYIKDEQDLQQSIQELQNTPVAAGLCEQPKQWRWSSAYESG</sequence>
<name>A0A2A3MJ83_9PSED</name>
<dbReference type="AlphaFoldDB" id="A0A2A3MJ83"/>
<dbReference type="GO" id="GO:0004803">
    <property type="term" value="F:transposase activity"/>
    <property type="evidence" value="ECO:0007669"/>
    <property type="project" value="InterPro"/>
</dbReference>
<dbReference type="EMBL" id="NTMR01000009">
    <property type="protein sequence ID" value="PBK04878.1"/>
    <property type="molecule type" value="Genomic_DNA"/>
</dbReference>
<organism evidence="2 3">
    <name type="scientific">Pseudomonas abyssi</name>
    <dbReference type="NCBI Taxonomy" id="170540"/>
    <lineage>
        <taxon>Bacteria</taxon>
        <taxon>Pseudomonadati</taxon>
        <taxon>Pseudomonadota</taxon>
        <taxon>Gammaproteobacteria</taxon>
        <taxon>Pseudomonadales</taxon>
        <taxon>Pseudomonadaceae</taxon>
        <taxon>Pseudomonas</taxon>
    </lineage>
</organism>
<comment type="caution">
    <text evidence="2">The sequence shown here is derived from an EMBL/GenBank/DDBJ whole genome shotgun (WGS) entry which is preliminary data.</text>
</comment>
<dbReference type="RefSeq" id="WP_096004176.1">
    <property type="nucleotide sequence ID" value="NZ_NTMR01000009.1"/>
</dbReference>
<dbReference type="InterPro" id="IPR036515">
    <property type="entry name" value="Transposase_17_sf"/>
</dbReference>
<dbReference type="SMART" id="SM01321">
    <property type="entry name" value="Y1_Tnp"/>
    <property type="match status" value="1"/>
</dbReference>
<accession>A0A2A3MJ83</accession>
<dbReference type="Proteomes" id="UP000242313">
    <property type="component" value="Unassembled WGS sequence"/>
</dbReference>
<dbReference type="PANTHER" id="PTHR36966">
    <property type="entry name" value="REP-ASSOCIATED TYROSINE TRANSPOSASE"/>
    <property type="match status" value="1"/>
</dbReference>
<evidence type="ECO:0000313" key="3">
    <source>
        <dbReference type="Proteomes" id="UP000242313"/>
    </source>
</evidence>
<keyword evidence="3" id="KW-1185">Reference proteome</keyword>
<dbReference type="SUPFAM" id="SSF143422">
    <property type="entry name" value="Transposase IS200-like"/>
    <property type="match status" value="1"/>
</dbReference>
<dbReference type="Pfam" id="PF01797">
    <property type="entry name" value="Y1_Tnp"/>
    <property type="match status" value="1"/>
</dbReference>
<protein>
    <submittedName>
        <fullName evidence="2">Transposase</fullName>
    </submittedName>
</protein>
<feature type="domain" description="Transposase IS200-like" evidence="1">
    <location>
        <begin position="78"/>
        <end position="184"/>
    </location>
</feature>
<evidence type="ECO:0000259" key="1">
    <source>
        <dbReference type="SMART" id="SM01321"/>
    </source>
</evidence>
<proteinExistence type="predicted"/>
<dbReference type="GO" id="GO:0006313">
    <property type="term" value="P:DNA transposition"/>
    <property type="evidence" value="ECO:0007669"/>
    <property type="project" value="InterPro"/>
</dbReference>